<keyword evidence="3" id="KW-1185">Reference proteome</keyword>
<protein>
    <submittedName>
        <fullName evidence="2">Uncharacterized protein</fullName>
    </submittedName>
</protein>
<dbReference type="GO" id="GO:0000175">
    <property type="term" value="F:3'-5'-RNA exonuclease activity"/>
    <property type="evidence" value="ECO:0007669"/>
    <property type="project" value="InterPro"/>
</dbReference>
<evidence type="ECO:0000313" key="3">
    <source>
        <dbReference type="Proteomes" id="UP000735302"/>
    </source>
</evidence>
<reference evidence="2 3" key="1">
    <citation type="journal article" date="2021" name="Elife">
        <title>Chloroplast acquisition without the gene transfer in kleptoplastic sea slugs, Plakobranchus ocellatus.</title>
        <authorList>
            <person name="Maeda T."/>
            <person name="Takahashi S."/>
            <person name="Yoshida T."/>
            <person name="Shimamura S."/>
            <person name="Takaki Y."/>
            <person name="Nagai Y."/>
            <person name="Toyoda A."/>
            <person name="Suzuki Y."/>
            <person name="Arimoto A."/>
            <person name="Ishii H."/>
            <person name="Satoh N."/>
            <person name="Nishiyama T."/>
            <person name="Hasebe M."/>
            <person name="Maruyama T."/>
            <person name="Minagawa J."/>
            <person name="Obokata J."/>
            <person name="Shigenobu S."/>
        </authorList>
    </citation>
    <scope>NUCLEOTIDE SEQUENCE [LARGE SCALE GENOMIC DNA]</scope>
</reference>
<dbReference type="PANTHER" id="PTHR11046:SF29">
    <property type="match status" value="1"/>
</dbReference>
<evidence type="ECO:0000313" key="2">
    <source>
        <dbReference type="EMBL" id="GFN93423.1"/>
    </source>
</evidence>
<proteinExistence type="predicted"/>
<dbReference type="PANTHER" id="PTHR11046">
    <property type="entry name" value="OLIGORIBONUCLEASE, MITOCHONDRIAL"/>
    <property type="match status" value="1"/>
</dbReference>
<sequence>MSEYRKDYLGDEDTTTHFLFCNAHLLLGLARATGGGVKEVQEGLHCELGRDEQAGYGHFSSSTKLAAIRAIRTSAECLGPRCDEKSGSRMEWSAYCLSINIRSKLISHGSNRFNNLFENAGAIFSIINTSQIF</sequence>
<dbReference type="EMBL" id="BLXT01002349">
    <property type="protein sequence ID" value="GFN93423.1"/>
    <property type="molecule type" value="Genomic_DNA"/>
</dbReference>
<keyword evidence="1" id="KW-0378">Hydrolase</keyword>
<comment type="caution">
    <text evidence="2">The sequence shown here is derived from an EMBL/GenBank/DDBJ whole genome shotgun (WGS) entry which is preliminary data.</text>
</comment>
<dbReference type="Proteomes" id="UP000735302">
    <property type="component" value="Unassembled WGS sequence"/>
</dbReference>
<accession>A0AAV3ZGD5</accession>
<keyword evidence="1" id="KW-0540">Nuclease</keyword>
<organism evidence="2 3">
    <name type="scientific">Plakobranchus ocellatus</name>
    <dbReference type="NCBI Taxonomy" id="259542"/>
    <lineage>
        <taxon>Eukaryota</taxon>
        <taxon>Metazoa</taxon>
        <taxon>Spiralia</taxon>
        <taxon>Lophotrochozoa</taxon>
        <taxon>Mollusca</taxon>
        <taxon>Gastropoda</taxon>
        <taxon>Heterobranchia</taxon>
        <taxon>Euthyneura</taxon>
        <taxon>Panpulmonata</taxon>
        <taxon>Sacoglossa</taxon>
        <taxon>Placobranchoidea</taxon>
        <taxon>Plakobranchidae</taxon>
        <taxon>Plakobranchus</taxon>
    </lineage>
</organism>
<name>A0AAV3ZGD5_9GAST</name>
<dbReference type="AlphaFoldDB" id="A0AAV3ZGD5"/>
<dbReference type="InterPro" id="IPR022894">
    <property type="entry name" value="Oligoribonuclease"/>
</dbReference>
<evidence type="ECO:0000256" key="1">
    <source>
        <dbReference type="ARBA" id="ARBA00022722"/>
    </source>
</evidence>
<gene>
    <name evidence="2" type="ORF">PoB_001992900</name>
</gene>